<evidence type="ECO:0000313" key="2">
    <source>
        <dbReference type="Proteomes" id="UP000829398"/>
    </source>
</evidence>
<name>A0ACB8L7W4_CITSI</name>
<sequence>MLSPIKPQDQSKLFGMTHTLFRNNPLPKPSRSKPHPRPRPDKPPLSIPEQQPPLYTPLPPQPTPTQAKDKSPMQQYSAQIIPDPSDTYQTFDSNLAVSEDPSASETESSISSSDSEKSYADITRILMAQPEETEPAQSSRTDPFFEIPSDIDEDPPEASSAPNRPAQPQNDHKPSNGPWFTFDDIPTAKWRDILSEMAAWTDLQMLRANATTTSVLRELATRFTGSLRDWFDTLGEYRQLQFVQLPNVSTALSVIHEQFIGESAAVFEAARRDYLNMKCCSLNSKDLDFPLQTDATTNYSPHKDEIEFYFSEQEEPTDEIVFALQNSSDDSENDEFQTVFHQQLLSLNTTIPIPSIKLQILPSKFQRPIPAIGLRDTGAQRSMLNPYILPSQSWQHYEEDFKAVNGQFFTTKLITKKPIGIQIFPNCVIWTKVISSHLPNKDILLGFDIIHQIKHLQIIPTGIRVKSMFKPFTNVLKLYGTQDDHRHLLNQFFDIIQSHGIILSTKKSTIATNSIEFLGMTIQDGHYQPEKHIAQELIHFPDQNLSKRQIQQFLGIINYIRDFIPHVDHHTRQLRILQTDASDESWGAILLEETDGKEHFIAYASGHFSDTQIHYHSVFKEILAVKHASEAKMFTSVFIIHRPYFQHPDTHSFWTQDQVSKWFTTPHPSILEQDDKVQKELYNFLCELNHQPAPHRDISHTSLGPQHDIIMIPTPLAISKPKSTGIIIKEEKPDFTDFLYQDAQDPWEAFLPLSQHLQNLQQTPPTQASNDPTNKASSSTPTSSNKHPSSSWRKIFFPWPPCRPDHRHPPETPCPSLKVLFSKDKGKTDSSSDEDYMNLSSP</sequence>
<comment type="caution">
    <text evidence="1">The sequence shown here is derived from an EMBL/GenBank/DDBJ whole genome shotgun (WGS) entry which is preliminary data.</text>
</comment>
<proteinExistence type="predicted"/>
<protein>
    <submittedName>
        <fullName evidence="1">Uncharacterized protein</fullName>
    </submittedName>
</protein>
<organism evidence="1 2">
    <name type="scientific">Citrus sinensis</name>
    <name type="common">Sweet orange</name>
    <name type="synonym">Citrus aurantium var. sinensis</name>
    <dbReference type="NCBI Taxonomy" id="2711"/>
    <lineage>
        <taxon>Eukaryota</taxon>
        <taxon>Viridiplantae</taxon>
        <taxon>Streptophyta</taxon>
        <taxon>Embryophyta</taxon>
        <taxon>Tracheophyta</taxon>
        <taxon>Spermatophyta</taxon>
        <taxon>Magnoliopsida</taxon>
        <taxon>eudicotyledons</taxon>
        <taxon>Gunneridae</taxon>
        <taxon>Pentapetalae</taxon>
        <taxon>rosids</taxon>
        <taxon>malvids</taxon>
        <taxon>Sapindales</taxon>
        <taxon>Rutaceae</taxon>
        <taxon>Aurantioideae</taxon>
        <taxon>Citrus</taxon>
    </lineage>
</organism>
<dbReference type="EMBL" id="CM039173">
    <property type="protein sequence ID" value="KAH9769380.1"/>
    <property type="molecule type" value="Genomic_DNA"/>
</dbReference>
<evidence type="ECO:0000313" key="1">
    <source>
        <dbReference type="EMBL" id="KAH9769380.1"/>
    </source>
</evidence>
<dbReference type="Proteomes" id="UP000829398">
    <property type="component" value="Chromosome 4"/>
</dbReference>
<reference evidence="2" key="1">
    <citation type="journal article" date="2023" name="Hortic. Res.">
        <title>A chromosome-level phased genome enabling allele-level studies in sweet orange: a case study on citrus Huanglongbing tolerance.</title>
        <authorList>
            <person name="Wu B."/>
            <person name="Yu Q."/>
            <person name="Deng Z."/>
            <person name="Duan Y."/>
            <person name="Luo F."/>
            <person name="Gmitter F. Jr."/>
        </authorList>
    </citation>
    <scope>NUCLEOTIDE SEQUENCE [LARGE SCALE GENOMIC DNA]</scope>
    <source>
        <strain evidence="2">cv. Valencia</strain>
    </source>
</reference>
<keyword evidence="2" id="KW-1185">Reference proteome</keyword>
<gene>
    <name evidence="1" type="ORF">KPL71_011978</name>
</gene>
<accession>A0ACB8L7W4</accession>